<keyword evidence="4" id="KW-0131">Cell cycle</keyword>
<evidence type="ECO:0000256" key="3">
    <source>
        <dbReference type="ARBA" id="ARBA00022776"/>
    </source>
</evidence>
<name>A0A1X2G445_9FUNG</name>
<evidence type="ECO:0000256" key="1">
    <source>
        <dbReference type="ARBA" id="ARBA00010547"/>
    </source>
</evidence>
<keyword evidence="3" id="KW-0498">Mitosis</keyword>
<dbReference type="InterPro" id="IPR049255">
    <property type="entry name" value="Apc1_N"/>
</dbReference>
<evidence type="ECO:0000313" key="7">
    <source>
        <dbReference type="EMBL" id="ORX44424.1"/>
    </source>
</evidence>
<dbReference type="InterPro" id="IPR024990">
    <property type="entry name" value="Apc1"/>
</dbReference>
<evidence type="ECO:0000256" key="2">
    <source>
        <dbReference type="ARBA" id="ARBA00022618"/>
    </source>
</evidence>
<gene>
    <name evidence="7" type="ORF">DM01DRAFT_1340391</name>
</gene>
<feature type="region of interest" description="Disordered" evidence="5">
    <location>
        <begin position="289"/>
        <end position="346"/>
    </location>
</feature>
<dbReference type="GO" id="GO:0051301">
    <property type="term" value="P:cell division"/>
    <property type="evidence" value="ECO:0007669"/>
    <property type="project" value="UniProtKB-KW"/>
</dbReference>
<evidence type="ECO:0000313" key="8">
    <source>
        <dbReference type="Proteomes" id="UP000242146"/>
    </source>
</evidence>
<dbReference type="GO" id="GO:0005680">
    <property type="term" value="C:anaphase-promoting complex"/>
    <property type="evidence" value="ECO:0007669"/>
    <property type="project" value="InterPro"/>
</dbReference>
<reference evidence="7 8" key="1">
    <citation type="submission" date="2016-07" db="EMBL/GenBank/DDBJ databases">
        <title>Pervasive Adenine N6-methylation of Active Genes in Fungi.</title>
        <authorList>
            <consortium name="DOE Joint Genome Institute"/>
            <person name="Mondo S.J."/>
            <person name="Dannebaum R.O."/>
            <person name="Kuo R.C."/>
            <person name="Labutti K."/>
            <person name="Haridas S."/>
            <person name="Kuo A."/>
            <person name="Salamov A."/>
            <person name="Ahrendt S.R."/>
            <person name="Lipzen A."/>
            <person name="Sullivan W."/>
            <person name="Andreopoulos W.B."/>
            <person name="Clum A."/>
            <person name="Lindquist E."/>
            <person name="Daum C."/>
            <person name="Ramamoorthy G.K."/>
            <person name="Gryganskyi A."/>
            <person name="Culley D."/>
            <person name="Magnuson J.K."/>
            <person name="James T.Y."/>
            <person name="O'Malley M.A."/>
            <person name="Stajich J.E."/>
            <person name="Spatafora J.W."/>
            <person name="Visel A."/>
            <person name="Grigoriev I.V."/>
        </authorList>
    </citation>
    <scope>NUCLEOTIDE SEQUENCE [LARGE SCALE GENOMIC DNA]</scope>
    <source>
        <strain evidence="7 8">NRRL 3301</strain>
    </source>
</reference>
<evidence type="ECO:0000256" key="4">
    <source>
        <dbReference type="ARBA" id="ARBA00023306"/>
    </source>
</evidence>
<comment type="caution">
    <text evidence="7">The sequence shown here is derived from an EMBL/GenBank/DDBJ whole genome shotgun (WGS) entry which is preliminary data.</text>
</comment>
<evidence type="ECO:0000259" key="6">
    <source>
        <dbReference type="Pfam" id="PF12859"/>
    </source>
</evidence>
<dbReference type="GO" id="GO:0007091">
    <property type="term" value="P:metaphase/anaphase transition of mitotic cell cycle"/>
    <property type="evidence" value="ECO:0007669"/>
    <property type="project" value="TreeGrafter"/>
</dbReference>
<dbReference type="Proteomes" id="UP000242146">
    <property type="component" value="Unassembled WGS sequence"/>
</dbReference>
<proteinExistence type="inferred from homology"/>
<keyword evidence="8" id="KW-1185">Reference proteome</keyword>
<organism evidence="7 8">
    <name type="scientific">Hesseltinella vesiculosa</name>
    <dbReference type="NCBI Taxonomy" id="101127"/>
    <lineage>
        <taxon>Eukaryota</taxon>
        <taxon>Fungi</taxon>
        <taxon>Fungi incertae sedis</taxon>
        <taxon>Mucoromycota</taxon>
        <taxon>Mucoromycotina</taxon>
        <taxon>Mucoromycetes</taxon>
        <taxon>Mucorales</taxon>
        <taxon>Cunninghamellaceae</taxon>
        <taxon>Hesseltinella</taxon>
    </lineage>
</organism>
<dbReference type="OrthoDB" id="26401at2759"/>
<comment type="similarity">
    <text evidence="1">Belongs to the APC1 family.</text>
</comment>
<dbReference type="Gene3D" id="1.25.10.10">
    <property type="entry name" value="Leucine-rich Repeat Variant"/>
    <property type="match status" value="2"/>
</dbReference>
<dbReference type="GO" id="GO:0070979">
    <property type="term" value="P:protein K11-linked ubiquitination"/>
    <property type="evidence" value="ECO:0007669"/>
    <property type="project" value="TreeGrafter"/>
</dbReference>
<feature type="region of interest" description="Disordered" evidence="5">
    <location>
        <begin position="1151"/>
        <end position="1179"/>
    </location>
</feature>
<feature type="compositionally biased region" description="Basic residues" evidence="5">
    <location>
        <begin position="1154"/>
        <end position="1163"/>
    </location>
</feature>
<dbReference type="GO" id="GO:0031145">
    <property type="term" value="P:anaphase-promoting complex-dependent catabolic process"/>
    <property type="evidence" value="ECO:0007669"/>
    <property type="project" value="TreeGrafter"/>
</dbReference>
<dbReference type="InterPro" id="IPR011989">
    <property type="entry name" value="ARM-like"/>
</dbReference>
<accession>A0A1X2G445</accession>
<dbReference type="Pfam" id="PF12859">
    <property type="entry name" value="ANAPC1"/>
    <property type="match status" value="1"/>
</dbReference>
<feature type="domain" description="Anaphase-promoting complex subunit 1 N-terminal" evidence="6">
    <location>
        <begin position="61"/>
        <end position="217"/>
    </location>
</feature>
<keyword evidence="2" id="KW-0132">Cell division</keyword>
<dbReference type="EMBL" id="MCGT01000048">
    <property type="protein sequence ID" value="ORX44424.1"/>
    <property type="molecule type" value="Genomic_DNA"/>
</dbReference>
<feature type="compositionally biased region" description="Polar residues" evidence="5">
    <location>
        <begin position="319"/>
        <end position="336"/>
    </location>
</feature>
<evidence type="ECO:0000256" key="5">
    <source>
        <dbReference type="SAM" id="MobiDB-lite"/>
    </source>
</evidence>
<dbReference type="PANTHER" id="PTHR12827:SF3">
    <property type="entry name" value="ANAPHASE-PROMOTING COMPLEX SUBUNIT 1"/>
    <property type="match status" value="1"/>
</dbReference>
<dbReference type="STRING" id="101127.A0A1X2G445"/>
<dbReference type="GO" id="GO:0060090">
    <property type="term" value="F:molecular adaptor activity"/>
    <property type="evidence" value="ECO:0007669"/>
    <property type="project" value="TreeGrafter"/>
</dbReference>
<protein>
    <recommendedName>
        <fullName evidence="6">Anaphase-promoting complex subunit 1 N-terminal domain-containing protein</fullName>
    </recommendedName>
</protein>
<dbReference type="PANTHER" id="PTHR12827">
    <property type="entry name" value="MEIOTIC CHECKPOINT REGULATOR TSG24 FAMILY MEMBER"/>
    <property type="match status" value="1"/>
</dbReference>
<sequence>MLKSIGVYHPFGEMYLDRYPHLATAPILSKQADFLKLDSPVKSAPASYVLSAVQLDNQMTPSPGWLEEELYVKGNTVVWSRARQIIKTFQYNSQTVEGVFFANFPSRGAVEKDDAANVFTNKRKQGGLAYNQSLSSAENDDYDPPMKTICIVLKDSLRFHTIDGNSYSIPLPCTIHQILCCDIGILLESKRPNHESNAVFCLNHPCMDFQPISFACSSAIDKLASQELVYATQSPTVKHFPMIIVTRSKAKGMLCVWNFKERQLDHGINDTGDDIGSIIFSPVTKKQKYRSARQTTRSDFRNEFSPKSSPFTRKESFLAASSSFTRDNDTSSSERSINNDDTIHQRQSHVQGNIQLNLLWLESESSTRHLHLCPAYCTPSALIFHDNQGQPTLCVLDNGLLKGININLLFQYKVSGFEISGVKDMMALYNSTRPDQVDLFLVRNDRPMSLLQWLSLDVPLQQIFQVDQEGGISLSDVVGNKFNLTSGGQTKRFQITRRPNQLVGDCLLTLQRICDQKNNNIYYHWVTTFHQDCDSWESFVKSLFTMFPFVMTFGSIDHTSSKYLVWMMQMQDNNLKCDLTISWSLDIVALIMQAFHTLYLEYTLTPFTKESFADDLGSLQWFLARLLKSAPWTQCYKRYQIFDCPDFQFLNSEAFSVPPPFDLRARIAMTAPFADTDQQKSLSPMINRIMEIISQHPLDQDTKKYADWVGWILHADVRRQSLSLMNGPYPALTSLASTLKWLQLNPPLAKTVDFYQFIGRYDMVRQVQLSKGNISGSSVVASSTVKMIQQFSSMWSLKSEAGPTSAFVKGVVHHHAADRFYQILLNLYSYYPPTLLNNLKMVNIILDPSIRQELTVPFRPDLSDQRLAQEHQQIVKQVMQRTVALSLGRAILHYGNHGHSYLNGDKQSLVTIEEKMCHSVKLLPLRTVVQLDEKAFRPEYFHWTRFHQGVASALSLSAPNKTSGSEGNLYWLFYMDPEELDVYHGGLLFGFGLNGHILPILHWYKYITQTRCNLVTIGFLLGACANYRSTKHADLTKILSIHIPSLQMHSMSSPQTPWMVSTCFMGMGLLYMGKNDRMMALVMVKEIGKSVQRYKLQQSTSAAGDTESACALSAGFALGFIVLGKGDIFLSDPSKIVDNLFHYMTGEPLPSNRRSVRSGRKSSGHQFGSKRSPVDLPCDDEETFNDGYEAMQTQRKSDPGISPSDFHVNPTKPSLDITAPAAIIALGLMFLKSENQRVAEKIDFRDTLTRPYLEYIRPDFLLLRVVAKNLILWSSIEPTQLWVELQLPAFMKENDENAWQAWHMQIVNQAKYNIITGACLCLGLRYAGTQDRGALSCLLSYFDLFISLSEGQPTSFQEQITRQTISACLNVLATACSMVVAGSGNPELYNRLKVLHGQTTSSKGTTGAGVNYGHHMATHMALGLLFCGLGRYTLKNDNESVASLLCSFYPFYPTQPDDERYHLQAFRHLWIIAVDQCWITTVDQATREIVQVPLKITYNNQNMARIVSPAIIPDYDQIRTISLDSPDHFPLCLDMQQHRFYEESLRNTGILFVQKKPPQL</sequence>